<dbReference type="Pfam" id="PF09067">
    <property type="entry name" value="EpoR_lig-bind"/>
    <property type="match status" value="1"/>
</dbReference>
<evidence type="ECO:0000256" key="8">
    <source>
        <dbReference type="SAM" id="MobiDB-lite"/>
    </source>
</evidence>
<comment type="subcellular location">
    <subcellularLocation>
        <location evidence="1">Membrane</location>
        <topology evidence="1">Single-pass type I membrane protein</topology>
    </subcellularLocation>
</comment>
<dbReference type="PANTHER" id="PTHR23037:SF46">
    <property type="entry name" value="INTERLEUKIN 5 RECEPTOR SUBUNIT ALPHA"/>
    <property type="match status" value="1"/>
</dbReference>
<feature type="region of interest" description="Disordered" evidence="8">
    <location>
        <begin position="496"/>
        <end position="524"/>
    </location>
</feature>
<dbReference type="EMBL" id="JBCEZU010000078">
    <property type="protein sequence ID" value="KAK9532804.1"/>
    <property type="molecule type" value="Genomic_DNA"/>
</dbReference>
<keyword evidence="12" id="KW-1185">Reference proteome</keyword>
<evidence type="ECO:0000259" key="10">
    <source>
        <dbReference type="PROSITE" id="PS50853"/>
    </source>
</evidence>
<evidence type="ECO:0000256" key="2">
    <source>
        <dbReference type="ARBA" id="ARBA00022692"/>
    </source>
</evidence>
<dbReference type="InterPro" id="IPR036116">
    <property type="entry name" value="FN3_sf"/>
</dbReference>
<dbReference type="InterPro" id="IPR003961">
    <property type="entry name" value="FN3_dom"/>
</dbReference>
<keyword evidence="4 9" id="KW-1133">Transmembrane helix</keyword>
<evidence type="ECO:0000256" key="5">
    <source>
        <dbReference type="ARBA" id="ARBA00023136"/>
    </source>
</evidence>
<dbReference type="AlphaFoldDB" id="A0AAW1FDP5"/>
<dbReference type="InterPro" id="IPR015152">
    <property type="entry name" value="Growth/epo_recpt_lig-bind"/>
</dbReference>
<evidence type="ECO:0000256" key="3">
    <source>
        <dbReference type="ARBA" id="ARBA00022729"/>
    </source>
</evidence>
<dbReference type="GO" id="GO:0009897">
    <property type="term" value="C:external side of plasma membrane"/>
    <property type="evidence" value="ECO:0007669"/>
    <property type="project" value="TreeGrafter"/>
</dbReference>
<evidence type="ECO:0000313" key="12">
    <source>
        <dbReference type="Proteomes" id="UP001488805"/>
    </source>
</evidence>
<comment type="caution">
    <text evidence="11">The sequence shown here is derived from an EMBL/GenBank/DDBJ whole genome shotgun (WGS) entry which is preliminary data.</text>
</comment>
<evidence type="ECO:0000256" key="6">
    <source>
        <dbReference type="ARBA" id="ARBA00023170"/>
    </source>
</evidence>
<evidence type="ECO:0000256" key="7">
    <source>
        <dbReference type="ARBA" id="ARBA00023180"/>
    </source>
</evidence>
<keyword evidence="6" id="KW-0675">Receptor</keyword>
<protein>
    <recommendedName>
        <fullName evidence="10">Fibronectin type-III domain-containing protein</fullName>
    </recommendedName>
</protein>
<keyword evidence="3" id="KW-0732">Signal</keyword>
<organism evidence="11 12">
    <name type="scientific">Zoarces viviparus</name>
    <name type="common">Viviparous eelpout</name>
    <name type="synonym">Blennius viviparus</name>
    <dbReference type="NCBI Taxonomy" id="48416"/>
    <lineage>
        <taxon>Eukaryota</taxon>
        <taxon>Metazoa</taxon>
        <taxon>Chordata</taxon>
        <taxon>Craniata</taxon>
        <taxon>Vertebrata</taxon>
        <taxon>Euteleostomi</taxon>
        <taxon>Actinopterygii</taxon>
        <taxon>Neopterygii</taxon>
        <taxon>Teleostei</taxon>
        <taxon>Neoteleostei</taxon>
        <taxon>Acanthomorphata</taxon>
        <taxon>Eupercaria</taxon>
        <taxon>Perciformes</taxon>
        <taxon>Cottioidei</taxon>
        <taxon>Zoarcales</taxon>
        <taxon>Zoarcidae</taxon>
        <taxon>Zoarcinae</taxon>
        <taxon>Zoarces</taxon>
    </lineage>
</organism>
<feature type="domain" description="Fibronectin type-III" evidence="10">
    <location>
        <begin position="156"/>
        <end position="259"/>
    </location>
</feature>
<dbReference type="PANTHER" id="PTHR23037">
    <property type="entry name" value="CYTOKINE RECEPTOR"/>
    <property type="match status" value="1"/>
</dbReference>
<sequence>MRNPRGLFSTLASRDYKLNTMAAALTVLFVFLHIFTFSAMESASEQVLPQKHPRITGCVSTNMETFRCRWNVGTSRNLSEPGDLRLFYINKKPPPNSSKEWSECPYYSTDRPNECFFDENHTTVWTYYSVQLLSRDQTILYDENLFDVYEIVQPDPPVGLNWTLLNVSFTGSYYDIMLSWKPPQSADVAMGWMTLHYEVQYRDVNSDLWEQVDLVKSTHRSIYGLQADVNHEVHVRCKMLGGKEFGAFSDSVIVHVPFKVSGFPVVALLIFGALCLVTILMLVIISQQEKFMVILLPPVPGPKIRGIDPELLKKGKLKELTSILSGPPDLRPELYNNDPWVEFIDIDIEEHNDRLDTDCLMERSLSSNCSPFSIGFRDDDSGRASCCDPDLPSDPEPSPFIRLIPNQTHSKEPLCPTTCEPSSEAQSPVTGEPRFVAPGREALYTQVSEVRSSGKVLLSPEEQTVKSTGKDIMVGKEKKEFQLMVVNPDHGGYTSELNAGKMSPMLSSGDMSETYQKSDTTPMSPLSPAPVYTIVEGVGRQNSLLLTPNSIPAPQLIIPKIMPTPDGYLTPELLGSVTP</sequence>
<evidence type="ECO:0000256" key="1">
    <source>
        <dbReference type="ARBA" id="ARBA00004479"/>
    </source>
</evidence>
<keyword evidence="2 9" id="KW-0812">Transmembrane</keyword>
<dbReference type="Gene3D" id="2.60.40.10">
    <property type="entry name" value="Immunoglobulins"/>
    <property type="match status" value="2"/>
</dbReference>
<name>A0AAW1FDP5_ZOAVI</name>
<dbReference type="InterPro" id="IPR013783">
    <property type="entry name" value="Ig-like_fold"/>
</dbReference>
<dbReference type="Proteomes" id="UP001488805">
    <property type="component" value="Unassembled WGS sequence"/>
</dbReference>
<reference evidence="11 12" key="1">
    <citation type="journal article" date="2024" name="Genome Biol. Evol.">
        <title>Chromosome-level genome assembly of the viviparous eelpout Zoarces viviparus.</title>
        <authorList>
            <person name="Fuhrmann N."/>
            <person name="Brasseur M.V."/>
            <person name="Bakowski C.E."/>
            <person name="Podsiadlowski L."/>
            <person name="Prost S."/>
            <person name="Krehenwinkel H."/>
            <person name="Mayer C."/>
        </authorList>
    </citation>
    <scope>NUCLEOTIDE SEQUENCE [LARGE SCALE GENOMIC DNA]</scope>
    <source>
        <strain evidence="11">NO-MEL_2022_Ind0_liver</strain>
    </source>
</reference>
<gene>
    <name evidence="11" type="ORF">VZT92_010171</name>
</gene>
<feature type="transmembrane region" description="Helical" evidence="9">
    <location>
        <begin position="263"/>
        <end position="285"/>
    </location>
</feature>
<proteinExistence type="predicted"/>
<dbReference type="CDD" id="cd00063">
    <property type="entry name" value="FN3"/>
    <property type="match status" value="1"/>
</dbReference>
<dbReference type="GO" id="GO:0004896">
    <property type="term" value="F:cytokine receptor activity"/>
    <property type="evidence" value="ECO:0007669"/>
    <property type="project" value="TreeGrafter"/>
</dbReference>
<keyword evidence="5 9" id="KW-0472">Membrane</keyword>
<feature type="compositionally biased region" description="Polar residues" evidence="8">
    <location>
        <begin position="419"/>
        <end position="429"/>
    </location>
</feature>
<evidence type="ECO:0000256" key="9">
    <source>
        <dbReference type="SAM" id="Phobius"/>
    </source>
</evidence>
<feature type="region of interest" description="Disordered" evidence="8">
    <location>
        <begin position="412"/>
        <end position="434"/>
    </location>
</feature>
<dbReference type="PROSITE" id="PS50853">
    <property type="entry name" value="FN3"/>
    <property type="match status" value="1"/>
</dbReference>
<evidence type="ECO:0000256" key="4">
    <source>
        <dbReference type="ARBA" id="ARBA00022989"/>
    </source>
</evidence>
<dbReference type="SUPFAM" id="SSF49265">
    <property type="entry name" value="Fibronectin type III"/>
    <property type="match status" value="2"/>
</dbReference>
<dbReference type="Pfam" id="PF12772">
    <property type="entry name" value="GHBP"/>
    <property type="match status" value="1"/>
</dbReference>
<feature type="transmembrane region" description="Helical" evidence="9">
    <location>
        <begin position="21"/>
        <end position="40"/>
    </location>
</feature>
<dbReference type="InterPro" id="IPR025871">
    <property type="entry name" value="GHBP"/>
</dbReference>
<evidence type="ECO:0000313" key="11">
    <source>
        <dbReference type="EMBL" id="KAK9532804.1"/>
    </source>
</evidence>
<keyword evidence="7" id="KW-0325">Glycoprotein</keyword>
<accession>A0AAW1FDP5</accession>
<feature type="compositionally biased region" description="Polar residues" evidence="8">
    <location>
        <begin position="505"/>
        <end position="524"/>
    </location>
</feature>